<organism evidence="1 2">
    <name type="scientific">Desulfofustis limnaeus</name>
    <dbReference type="NCBI Taxonomy" id="2740163"/>
    <lineage>
        <taxon>Bacteria</taxon>
        <taxon>Pseudomonadati</taxon>
        <taxon>Thermodesulfobacteriota</taxon>
        <taxon>Desulfobulbia</taxon>
        <taxon>Desulfobulbales</taxon>
        <taxon>Desulfocapsaceae</taxon>
        <taxon>Desulfofustis</taxon>
    </lineage>
</organism>
<name>A0ABM7WBE3_9BACT</name>
<proteinExistence type="predicted"/>
<protein>
    <submittedName>
        <fullName evidence="1">Uncharacterized protein</fullName>
    </submittedName>
</protein>
<keyword evidence="2" id="KW-1185">Reference proteome</keyword>
<dbReference type="EMBL" id="AP025516">
    <property type="protein sequence ID" value="BDD88229.1"/>
    <property type="molecule type" value="Genomic_DNA"/>
</dbReference>
<reference evidence="1 2" key="1">
    <citation type="submission" date="2022-01" db="EMBL/GenBank/DDBJ databases">
        <title>Desulfofustis limnae sp. nov., a novel mesophilic sulfate-reducing bacterium isolated from marsh soil.</title>
        <authorList>
            <person name="Watanabe M."/>
            <person name="Takahashi A."/>
            <person name="Kojima H."/>
            <person name="Fukui M."/>
        </authorList>
    </citation>
    <scope>NUCLEOTIDE SEQUENCE [LARGE SCALE GENOMIC DNA]</scope>
    <source>
        <strain evidence="1 2">PPLL</strain>
    </source>
</reference>
<evidence type="ECO:0000313" key="1">
    <source>
        <dbReference type="EMBL" id="BDD88229.1"/>
    </source>
</evidence>
<dbReference type="RefSeq" id="WP_284151611.1">
    <property type="nucleotide sequence ID" value="NZ_AP025516.1"/>
</dbReference>
<dbReference type="Proteomes" id="UP000830055">
    <property type="component" value="Chromosome"/>
</dbReference>
<accession>A0ABM7WBE3</accession>
<sequence>MRRLFSGIYSWDGKKHGSRTPIAWFPGSYFLDIVAVERGTAKVALLRPYLCVFQETGKGHSISADPERFARSICEDFSLDPDRVLWVEKSRQPDHDVTVVLFTKTGRLGSQDFFRISKRPPSAAERRLIEEMGPTVAEQDGPVVTREA</sequence>
<evidence type="ECO:0000313" key="2">
    <source>
        <dbReference type="Proteomes" id="UP000830055"/>
    </source>
</evidence>
<gene>
    <name evidence="1" type="ORF">DPPLL_25940</name>
</gene>